<accession>A0A5C5XCG0</accession>
<reference evidence="3 4" key="1">
    <citation type="submission" date="2019-02" db="EMBL/GenBank/DDBJ databases">
        <title>Deep-cultivation of Planctomycetes and their phenomic and genomic characterization uncovers novel biology.</title>
        <authorList>
            <person name="Wiegand S."/>
            <person name="Jogler M."/>
            <person name="Boedeker C."/>
            <person name="Pinto D."/>
            <person name="Vollmers J."/>
            <person name="Rivas-Marin E."/>
            <person name="Kohn T."/>
            <person name="Peeters S.H."/>
            <person name="Heuer A."/>
            <person name="Rast P."/>
            <person name="Oberbeckmann S."/>
            <person name="Bunk B."/>
            <person name="Jeske O."/>
            <person name="Meyerdierks A."/>
            <person name="Storesund J.E."/>
            <person name="Kallscheuer N."/>
            <person name="Luecker S."/>
            <person name="Lage O.M."/>
            <person name="Pohl T."/>
            <person name="Merkel B.J."/>
            <person name="Hornburger P."/>
            <person name="Mueller R.-W."/>
            <person name="Bruemmer F."/>
            <person name="Labrenz M."/>
            <person name="Spormann A.M."/>
            <person name="Op Den Camp H."/>
            <person name="Overmann J."/>
            <person name="Amann R."/>
            <person name="Jetten M.S.M."/>
            <person name="Mascher T."/>
            <person name="Medema M.H."/>
            <person name="Devos D.P."/>
            <person name="Kaster A.-K."/>
            <person name="Ovreas L."/>
            <person name="Rohde M."/>
            <person name="Galperin M.Y."/>
            <person name="Jogler C."/>
        </authorList>
    </citation>
    <scope>NUCLEOTIDE SEQUENCE [LARGE SCALE GENOMIC DNA]</scope>
    <source>
        <strain evidence="3 4">Pan54</strain>
    </source>
</reference>
<dbReference type="EMBL" id="SJPG01000001">
    <property type="protein sequence ID" value="TWT60444.1"/>
    <property type="molecule type" value="Genomic_DNA"/>
</dbReference>
<dbReference type="SUPFAM" id="SSF56112">
    <property type="entry name" value="Protein kinase-like (PK-like)"/>
    <property type="match status" value="1"/>
</dbReference>
<dbReference type="AlphaFoldDB" id="A0A5C5XCG0"/>
<protein>
    <recommendedName>
        <fullName evidence="5">Protein kinase domain-containing protein</fullName>
    </recommendedName>
</protein>
<dbReference type="InterPro" id="IPR011009">
    <property type="entry name" value="Kinase-like_dom_sf"/>
</dbReference>
<dbReference type="PROSITE" id="PS00107">
    <property type="entry name" value="PROTEIN_KINASE_ATP"/>
    <property type="match status" value="1"/>
</dbReference>
<proteinExistence type="predicted"/>
<feature type="binding site" evidence="1">
    <location>
        <position position="98"/>
    </location>
    <ligand>
        <name>ATP</name>
        <dbReference type="ChEBI" id="CHEBI:30616"/>
    </ligand>
</feature>
<dbReference type="OrthoDB" id="129879at2"/>
<organism evidence="3 4">
    <name type="scientific">Rubinisphaera italica</name>
    <dbReference type="NCBI Taxonomy" id="2527969"/>
    <lineage>
        <taxon>Bacteria</taxon>
        <taxon>Pseudomonadati</taxon>
        <taxon>Planctomycetota</taxon>
        <taxon>Planctomycetia</taxon>
        <taxon>Planctomycetales</taxon>
        <taxon>Planctomycetaceae</taxon>
        <taxon>Rubinisphaera</taxon>
    </lineage>
</organism>
<evidence type="ECO:0000256" key="2">
    <source>
        <dbReference type="SAM" id="MobiDB-lite"/>
    </source>
</evidence>
<dbReference type="RefSeq" id="WP_146502570.1">
    <property type="nucleotide sequence ID" value="NZ_SJPG01000001.1"/>
</dbReference>
<evidence type="ECO:0000256" key="1">
    <source>
        <dbReference type="PROSITE-ProRule" id="PRU10141"/>
    </source>
</evidence>
<dbReference type="InterPro" id="IPR017441">
    <property type="entry name" value="Protein_kinase_ATP_BS"/>
</dbReference>
<gene>
    <name evidence="3" type="ORF">Pan54_11580</name>
</gene>
<keyword evidence="4" id="KW-1185">Reference proteome</keyword>
<dbReference type="Gene3D" id="3.30.200.20">
    <property type="entry name" value="Phosphorylase Kinase, domain 1"/>
    <property type="match status" value="1"/>
</dbReference>
<sequence length="121" mass="13190">MSLSDPPKENLQTIDLDFQLNQLPHVARHDIDNAHWEAENTAENVTNAGGRRLENSTRSLIGKRFGNYIVEAKIGSGGMGTVYRARQLAPVKRTVAMKVIKHSDANPDFSPGGGKRLPGLG</sequence>
<evidence type="ECO:0000313" key="4">
    <source>
        <dbReference type="Proteomes" id="UP000316095"/>
    </source>
</evidence>
<name>A0A5C5XCG0_9PLAN</name>
<dbReference type="GO" id="GO:0005524">
    <property type="term" value="F:ATP binding"/>
    <property type="evidence" value="ECO:0007669"/>
    <property type="project" value="UniProtKB-UniRule"/>
</dbReference>
<feature type="region of interest" description="Disordered" evidence="2">
    <location>
        <begin position="101"/>
        <end position="121"/>
    </location>
</feature>
<keyword evidence="1" id="KW-0547">Nucleotide-binding</keyword>
<comment type="caution">
    <text evidence="3">The sequence shown here is derived from an EMBL/GenBank/DDBJ whole genome shotgun (WGS) entry which is preliminary data.</text>
</comment>
<keyword evidence="1" id="KW-0067">ATP-binding</keyword>
<evidence type="ECO:0000313" key="3">
    <source>
        <dbReference type="EMBL" id="TWT60444.1"/>
    </source>
</evidence>
<feature type="compositionally biased region" description="Gly residues" evidence="2">
    <location>
        <begin position="111"/>
        <end position="121"/>
    </location>
</feature>
<dbReference type="Proteomes" id="UP000316095">
    <property type="component" value="Unassembled WGS sequence"/>
</dbReference>
<evidence type="ECO:0008006" key="5">
    <source>
        <dbReference type="Google" id="ProtNLM"/>
    </source>
</evidence>